<dbReference type="Proteomes" id="UP000235220">
    <property type="component" value="Chromosome 5"/>
</dbReference>
<protein>
    <submittedName>
        <fullName evidence="2">Uncharacterized protein LOC108997791</fullName>
    </submittedName>
</protein>
<dbReference type="Gene3D" id="2.40.70.10">
    <property type="entry name" value="Acid Proteases"/>
    <property type="match status" value="1"/>
</dbReference>
<dbReference type="OrthoDB" id="1937287at2759"/>
<dbReference type="AlphaFoldDB" id="A0A2I4FDJ3"/>
<sequence length="351" mass="40246">MTIDRQVVAPTLEDVTETDEVEKELEVVRPELKKPVSADVETSRGYQPVVPYPQRLAASQKNKYHTEIQEIFKQVKINIPLLDAIQQVPSYANFLKDLCTVKRKLNVKKKAFLTEQVNALILSETPQKFGNPYSPHIFIMIVKVPRGIVENVLVQVEKFYYPVDFVVLDMQQPATTIYQAPVILGCPFLPTSNALINCRSGVLKLTFGNMTLEMNVFNTCKMHGDCDESEVHAVKVISKLEEIKKEAYDNSRLAKEQMKALHDKKIHDKQLVPDQKVFIYNSRLHLFPRKPKSRWKGPYVVKKVYPHGAVNIANLKNGNCFTVNGQCLKPFLKVFNPYEEIWLVLDSREVF</sequence>
<gene>
    <name evidence="2" type="primary">LOC108997791</name>
</gene>
<dbReference type="PANTHER" id="PTHR33067">
    <property type="entry name" value="RNA-DIRECTED DNA POLYMERASE-RELATED"/>
    <property type="match status" value="1"/>
</dbReference>
<keyword evidence="1" id="KW-1185">Reference proteome</keyword>
<accession>A0A2I4FDJ3</accession>
<dbReference type="RefSeq" id="XP_018829712.1">
    <property type="nucleotide sequence ID" value="XM_018974167.1"/>
</dbReference>
<evidence type="ECO:0000313" key="2">
    <source>
        <dbReference type="RefSeq" id="XP_018829712.1"/>
    </source>
</evidence>
<dbReference type="GeneID" id="108997791"/>
<dbReference type="InterPro" id="IPR021109">
    <property type="entry name" value="Peptidase_aspartic_dom_sf"/>
</dbReference>
<proteinExistence type="predicted"/>
<evidence type="ECO:0000313" key="1">
    <source>
        <dbReference type="Proteomes" id="UP000235220"/>
    </source>
</evidence>
<reference evidence="2" key="1">
    <citation type="submission" date="2025-08" db="UniProtKB">
        <authorList>
            <consortium name="RefSeq"/>
        </authorList>
    </citation>
    <scope>IDENTIFICATION</scope>
    <source>
        <tissue evidence="2">Leaves</tissue>
    </source>
</reference>
<dbReference type="PANTHER" id="PTHR33067:SF32">
    <property type="entry name" value="ASPARTIC PEPTIDASE DDI1-TYPE DOMAIN-CONTAINING PROTEIN"/>
    <property type="match status" value="1"/>
</dbReference>
<dbReference type="KEGG" id="jre:108997791"/>
<name>A0A2I4FDJ3_JUGRE</name>
<organism evidence="1 2">
    <name type="scientific">Juglans regia</name>
    <name type="common">English walnut</name>
    <dbReference type="NCBI Taxonomy" id="51240"/>
    <lineage>
        <taxon>Eukaryota</taxon>
        <taxon>Viridiplantae</taxon>
        <taxon>Streptophyta</taxon>
        <taxon>Embryophyta</taxon>
        <taxon>Tracheophyta</taxon>
        <taxon>Spermatophyta</taxon>
        <taxon>Magnoliopsida</taxon>
        <taxon>eudicotyledons</taxon>
        <taxon>Gunneridae</taxon>
        <taxon>Pentapetalae</taxon>
        <taxon>rosids</taxon>
        <taxon>fabids</taxon>
        <taxon>Fagales</taxon>
        <taxon>Juglandaceae</taxon>
        <taxon>Juglans</taxon>
    </lineage>
</organism>
<dbReference type="Gramene" id="Jr05_11290_p1">
    <property type="protein sequence ID" value="cds.Jr05_11290_p1"/>
    <property type="gene ID" value="Jr05_11290"/>
</dbReference>